<evidence type="ECO:0000256" key="1">
    <source>
        <dbReference type="ARBA" id="ARBA00022722"/>
    </source>
</evidence>
<keyword evidence="3 6" id="KW-0269">Exonuclease</keyword>
<proteinExistence type="predicted"/>
<keyword evidence="1" id="KW-0540">Nuclease</keyword>
<dbReference type="InterPro" id="IPR013520">
    <property type="entry name" value="Ribonucl_H"/>
</dbReference>
<evidence type="ECO:0000313" key="6">
    <source>
        <dbReference type="EMBL" id="MCV7168813.1"/>
    </source>
</evidence>
<comment type="caution">
    <text evidence="6">The sequence shown here is derived from an EMBL/GenBank/DDBJ whole genome shotgun (WGS) entry which is preliminary data.</text>
</comment>
<feature type="region of interest" description="Disordered" evidence="4">
    <location>
        <begin position="1"/>
        <end position="41"/>
    </location>
</feature>
<gene>
    <name evidence="6" type="ORF">H7I41_02625</name>
</gene>
<reference evidence="6" key="2">
    <citation type="journal article" date="2022" name="BMC Genomics">
        <title>Comparative genome analysis of mycobacteria focusing on tRNA and non-coding RNA.</title>
        <authorList>
            <person name="Behra P.R.K."/>
            <person name="Pettersson B.M.F."/>
            <person name="Ramesh M."/>
            <person name="Das S."/>
            <person name="Dasgupta S."/>
            <person name="Kirsebom L.A."/>
        </authorList>
    </citation>
    <scope>NUCLEOTIDE SEQUENCE</scope>
    <source>
        <strain evidence="6">DSM 44615</strain>
    </source>
</reference>
<dbReference type="AlphaFoldDB" id="A0A9X3BSQ2"/>
<dbReference type="Gene3D" id="3.40.50.10190">
    <property type="entry name" value="BRCT domain"/>
    <property type="match status" value="1"/>
</dbReference>
<name>A0A9X3BSQ2_9MYCO</name>
<dbReference type="NCBIfam" id="TIGR00573">
    <property type="entry name" value="dnaq"/>
    <property type="match status" value="1"/>
</dbReference>
<dbReference type="GO" id="GO:0003677">
    <property type="term" value="F:DNA binding"/>
    <property type="evidence" value="ECO:0007669"/>
    <property type="project" value="InterPro"/>
</dbReference>
<feature type="compositionally biased region" description="Basic and acidic residues" evidence="4">
    <location>
        <begin position="1"/>
        <end position="30"/>
    </location>
</feature>
<dbReference type="FunFam" id="3.30.420.10:FF:000045">
    <property type="entry name" value="3'-5' exonuclease DinG"/>
    <property type="match status" value="1"/>
</dbReference>
<dbReference type="InterPro" id="IPR006054">
    <property type="entry name" value="DnaQ"/>
</dbReference>
<sequence length="359" mass="38787">MSQTRAECRRPSGSDAECRRPSGSDAECRRPSGSWGRPAVEDGSGWAVVDVETSGFQPGQARIVSIAALAVGDDGSVERSVATLLNPGVDPGPTHVHGLTAEMLEGQPSFGDVVDDVRAVLAGRTLVAHNVAFDYSFLAAEAELVGAELPVDTVMCTVELARRLQLGTENLRLETLAAHWGVPQLRPHDALDDAQVLAQILKPTLARARERRAWLPVRPATRRRWPNGQVTHDELRPLKMLVSRLPCPYANPGRFVAGRPLVQGMRVGLSAEVKRTHEELIERIVHAGLSYSEAVDLETSLVICNEAEPEQGKGYHARDLGVPLVTDTEFMRCLDAVVGGTGIEEFAAATPTGEQFALF</sequence>
<accession>A0A9X3BSQ2</accession>
<feature type="domain" description="Exonuclease" evidence="5">
    <location>
        <begin position="45"/>
        <end position="210"/>
    </location>
</feature>
<dbReference type="GO" id="GO:0008408">
    <property type="term" value="F:3'-5' exonuclease activity"/>
    <property type="evidence" value="ECO:0007669"/>
    <property type="project" value="TreeGrafter"/>
</dbReference>
<dbReference type="InterPro" id="IPR012337">
    <property type="entry name" value="RNaseH-like_sf"/>
</dbReference>
<dbReference type="Gene3D" id="3.30.420.10">
    <property type="entry name" value="Ribonuclease H-like superfamily/Ribonuclease H"/>
    <property type="match status" value="1"/>
</dbReference>
<evidence type="ECO:0000256" key="2">
    <source>
        <dbReference type="ARBA" id="ARBA00022801"/>
    </source>
</evidence>
<dbReference type="InterPro" id="IPR036397">
    <property type="entry name" value="RNaseH_sf"/>
</dbReference>
<dbReference type="SMART" id="SM00479">
    <property type="entry name" value="EXOIII"/>
    <property type="match status" value="1"/>
</dbReference>
<evidence type="ECO:0000313" key="7">
    <source>
        <dbReference type="Proteomes" id="UP001140293"/>
    </source>
</evidence>
<dbReference type="GO" id="GO:0003887">
    <property type="term" value="F:DNA-directed DNA polymerase activity"/>
    <property type="evidence" value="ECO:0007669"/>
    <property type="project" value="InterPro"/>
</dbReference>
<keyword evidence="7" id="KW-1185">Reference proteome</keyword>
<dbReference type="PANTHER" id="PTHR30231:SF4">
    <property type="entry name" value="PROTEIN NEN2"/>
    <property type="match status" value="1"/>
</dbReference>
<evidence type="ECO:0000256" key="3">
    <source>
        <dbReference type="ARBA" id="ARBA00022839"/>
    </source>
</evidence>
<keyword evidence="2" id="KW-0378">Hydrolase</keyword>
<dbReference type="EMBL" id="JACKSJ010000022">
    <property type="protein sequence ID" value="MCV7168813.1"/>
    <property type="molecule type" value="Genomic_DNA"/>
</dbReference>
<dbReference type="SUPFAM" id="SSF53098">
    <property type="entry name" value="Ribonuclease H-like"/>
    <property type="match status" value="1"/>
</dbReference>
<evidence type="ECO:0000256" key="4">
    <source>
        <dbReference type="SAM" id="MobiDB-lite"/>
    </source>
</evidence>
<dbReference type="GO" id="GO:0006260">
    <property type="term" value="P:DNA replication"/>
    <property type="evidence" value="ECO:0007669"/>
    <property type="project" value="InterPro"/>
</dbReference>
<dbReference type="Proteomes" id="UP001140293">
    <property type="component" value="Unassembled WGS sequence"/>
</dbReference>
<dbReference type="GO" id="GO:0005829">
    <property type="term" value="C:cytosol"/>
    <property type="evidence" value="ECO:0007669"/>
    <property type="project" value="TreeGrafter"/>
</dbReference>
<dbReference type="NCBIfam" id="NF004719">
    <property type="entry name" value="PRK06063.1"/>
    <property type="match status" value="1"/>
</dbReference>
<dbReference type="PANTHER" id="PTHR30231">
    <property type="entry name" value="DNA POLYMERASE III SUBUNIT EPSILON"/>
    <property type="match status" value="1"/>
</dbReference>
<dbReference type="Pfam" id="PF00929">
    <property type="entry name" value="RNase_T"/>
    <property type="match status" value="1"/>
</dbReference>
<organism evidence="6 7">
    <name type="scientific">[Mycobacterium] manitobense</name>
    <dbReference type="NCBI Taxonomy" id="190147"/>
    <lineage>
        <taxon>Bacteria</taxon>
        <taxon>Bacillati</taxon>
        <taxon>Actinomycetota</taxon>
        <taxon>Actinomycetes</taxon>
        <taxon>Mycobacteriales</taxon>
        <taxon>Mycobacteriaceae</taxon>
        <taxon>Mycolicibacterium</taxon>
    </lineage>
</organism>
<evidence type="ECO:0000259" key="5">
    <source>
        <dbReference type="SMART" id="SM00479"/>
    </source>
</evidence>
<reference evidence="6" key="1">
    <citation type="submission" date="2020-07" db="EMBL/GenBank/DDBJ databases">
        <authorList>
            <person name="Pettersson B.M.F."/>
            <person name="Behra P.R.K."/>
            <person name="Ramesh M."/>
            <person name="Das S."/>
            <person name="Dasgupta S."/>
            <person name="Kirsebom L.A."/>
        </authorList>
    </citation>
    <scope>NUCLEOTIDE SEQUENCE</scope>
    <source>
        <strain evidence="6">DSM 44615</strain>
    </source>
</reference>
<protein>
    <submittedName>
        <fullName evidence="6">DEDDh family exonuclease</fullName>
    </submittedName>
</protein>
<dbReference type="InterPro" id="IPR036420">
    <property type="entry name" value="BRCT_dom_sf"/>
</dbReference>
<dbReference type="SUPFAM" id="SSF52113">
    <property type="entry name" value="BRCT domain"/>
    <property type="match status" value="1"/>
</dbReference>
<dbReference type="CDD" id="cd06127">
    <property type="entry name" value="DEDDh"/>
    <property type="match status" value="1"/>
</dbReference>